<evidence type="ECO:0000256" key="8">
    <source>
        <dbReference type="SAM" id="Phobius"/>
    </source>
</evidence>
<dbReference type="GO" id="GO:0005886">
    <property type="term" value="C:plasma membrane"/>
    <property type="evidence" value="ECO:0007669"/>
    <property type="project" value="UniProtKB-SubCell"/>
</dbReference>
<feature type="transmembrane region" description="Helical" evidence="8">
    <location>
        <begin position="195"/>
        <end position="216"/>
    </location>
</feature>
<dbReference type="KEGG" id="vta:A2102"/>
<dbReference type="GO" id="GO:0022857">
    <property type="term" value="F:transmembrane transporter activity"/>
    <property type="evidence" value="ECO:0007669"/>
    <property type="project" value="InterPro"/>
</dbReference>
<feature type="transmembrane region" description="Helical" evidence="8">
    <location>
        <begin position="228"/>
        <end position="245"/>
    </location>
</feature>
<feature type="transmembrane region" description="Helical" evidence="8">
    <location>
        <begin position="62"/>
        <end position="79"/>
    </location>
</feature>
<evidence type="ECO:0000256" key="4">
    <source>
        <dbReference type="ARBA" id="ARBA00022475"/>
    </source>
</evidence>
<dbReference type="AlphaFoldDB" id="A0A2N8ZDU1"/>
<evidence type="ECO:0000256" key="7">
    <source>
        <dbReference type="ARBA" id="ARBA00023136"/>
    </source>
</evidence>
<name>A0A2N8ZDU1_9VIBR</name>
<dbReference type="SUPFAM" id="SSF81345">
    <property type="entry name" value="ABC transporter involved in vitamin B12 uptake, BtuC"/>
    <property type="match status" value="2"/>
</dbReference>
<feature type="transmembrane region" description="Helical" evidence="8">
    <location>
        <begin position="474"/>
        <end position="495"/>
    </location>
</feature>
<proteinExistence type="inferred from homology"/>
<feature type="transmembrane region" description="Helical" evidence="8">
    <location>
        <begin position="146"/>
        <end position="168"/>
    </location>
</feature>
<keyword evidence="6 8" id="KW-1133">Transmembrane helix</keyword>
<dbReference type="EMBL" id="LT960611">
    <property type="protein sequence ID" value="SON50081.1"/>
    <property type="molecule type" value="Genomic_DNA"/>
</dbReference>
<dbReference type="PANTHER" id="PTHR30472:SF37">
    <property type="entry name" value="FE(3+) DICITRATE TRANSPORT SYSTEM PERMEASE PROTEIN FECD-RELATED"/>
    <property type="match status" value="1"/>
</dbReference>
<feature type="transmembrane region" description="Helical" evidence="8">
    <location>
        <begin position="91"/>
        <end position="111"/>
    </location>
</feature>
<evidence type="ECO:0000256" key="3">
    <source>
        <dbReference type="ARBA" id="ARBA00022448"/>
    </source>
</evidence>
<feature type="transmembrane region" description="Helical" evidence="8">
    <location>
        <begin position="278"/>
        <end position="296"/>
    </location>
</feature>
<feature type="transmembrane region" description="Helical" evidence="8">
    <location>
        <begin position="387"/>
        <end position="407"/>
    </location>
</feature>
<protein>
    <submittedName>
        <fullName evidence="9">Putative ABC-type Fe3+-siderophore transport system, permease component</fullName>
    </submittedName>
</protein>
<gene>
    <name evidence="9" type="ORF">VTAP4600_A2102</name>
</gene>
<evidence type="ECO:0000313" key="10">
    <source>
        <dbReference type="Proteomes" id="UP000235828"/>
    </source>
</evidence>
<feature type="transmembrane region" description="Helical" evidence="8">
    <location>
        <begin position="117"/>
        <end position="139"/>
    </location>
</feature>
<dbReference type="RefSeq" id="WP_102522638.1">
    <property type="nucleotide sequence ID" value="NZ_LT960611.1"/>
</dbReference>
<evidence type="ECO:0000256" key="2">
    <source>
        <dbReference type="ARBA" id="ARBA00007935"/>
    </source>
</evidence>
<dbReference type="GO" id="GO:0033214">
    <property type="term" value="P:siderophore-iron import into cell"/>
    <property type="evidence" value="ECO:0007669"/>
    <property type="project" value="TreeGrafter"/>
</dbReference>
<keyword evidence="3" id="KW-0813">Transport</keyword>
<dbReference type="CDD" id="cd06550">
    <property type="entry name" value="TM_ABC_iron-siderophores_like"/>
    <property type="match status" value="2"/>
</dbReference>
<feature type="transmembrane region" description="Helical" evidence="8">
    <location>
        <begin position="251"/>
        <end position="266"/>
    </location>
</feature>
<organism evidence="9 10">
    <name type="scientific">Vibrio tapetis subsp. tapetis</name>
    <dbReference type="NCBI Taxonomy" id="1671868"/>
    <lineage>
        <taxon>Bacteria</taxon>
        <taxon>Pseudomonadati</taxon>
        <taxon>Pseudomonadota</taxon>
        <taxon>Gammaproteobacteria</taxon>
        <taxon>Vibrionales</taxon>
        <taxon>Vibrionaceae</taxon>
        <taxon>Vibrio</taxon>
    </lineage>
</organism>
<dbReference type="OrthoDB" id="9811721at2"/>
<feature type="transmembrane region" description="Helical" evidence="8">
    <location>
        <begin position="633"/>
        <end position="652"/>
    </location>
</feature>
<evidence type="ECO:0000256" key="5">
    <source>
        <dbReference type="ARBA" id="ARBA00022692"/>
    </source>
</evidence>
<keyword evidence="10" id="KW-1185">Reference proteome</keyword>
<feature type="transmembrane region" description="Helical" evidence="8">
    <location>
        <begin position="558"/>
        <end position="576"/>
    </location>
</feature>
<dbReference type="NCBIfam" id="NF007866">
    <property type="entry name" value="PRK10577.1-2"/>
    <property type="match status" value="1"/>
</dbReference>
<feature type="transmembrane region" description="Helical" evidence="8">
    <location>
        <begin position="346"/>
        <end position="367"/>
    </location>
</feature>
<dbReference type="InterPro" id="IPR037294">
    <property type="entry name" value="ABC_BtuC-like"/>
</dbReference>
<comment type="subcellular location">
    <subcellularLocation>
        <location evidence="1">Cell membrane</location>
        <topology evidence="1">Multi-pass membrane protein</topology>
    </subcellularLocation>
</comment>
<feature type="transmembrane region" description="Helical" evidence="8">
    <location>
        <begin position="606"/>
        <end position="627"/>
    </location>
</feature>
<feature type="transmembrane region" description="Helical" evidence="8">
    <location>
        <begin position="302"/>
        <end position="325"/>
    </location>
</feature>
<accession>A0A2N8ZDU1</accession>
<keyword evidence="5 8" id="KW-0812">Transmembrane</keyword>
<keyword evidence="7 8" id="KW-0472">Membrane</keyword>
<sequence length="658" mass="69625">MLNRYSCLFAGILLLLGVAITTGSSLPPSQQWSVLVNFITTPEFEPQNFEQILFVEAQLPRLTISIFIGAVLGLVGSLLQQLTQNPMVSPLTLGTTSGAWLALVAVGVWAPSFAAQYGALITFIGAIVSLTLVVLIVGFKNLSGLPVILAGMSVNILFGALATSIILLNDQFARDLFIWGAGDLAQNGWQAVTQLLPHLLIALPIILFAPRVLALLRLGHNTAKGRGLSLVPAFLLLFIAALWLLSAAISHVGVISFIGLIAPNIARSLGARTPSKELLLSTLMGALLLLATDTLAQNLSFVSINIIPTGTATALIGAPILIWLVRKRLTANDQLSLKLPASQMKFSAKTLAVMIGFVILATILHSFVAGDTWRFAVPDDFNWAQRWPRLLTALSAGLGLAIAGTVLQRIIYNPLASPDILGVSSGASLFLVIGFLIYGSNSNAFSMGLAFAGSLAVLIALLWLVKRNNYAPSIVILTGISLSALVDSLIQLVLAQGNETSYMLLTWLSGSTYRVSGNSALFLCACVLILSTMILGLHRWLTLISGGRRFASSRGLNVSLSFALLLVLSALLTALVTATMGPVAFVGLLAPHIAVMIGARKAHQQLLIAGLAGAALLAFADWVGQVAIYPSQIAAGTLVSVIGGLYFLLLLLRARQHQ</sequence>
<dbReference type="PANTHER" id="PTHR30472">
    <property type="entry name" value="FERRIC ENTEROBACTIN TRANSPORT SYSTEM PERMEASE PROTEIN"/>
    <property type="match status" value="1"/>
</dbReference>
<dbReference type="Gene3D" id="1.10.3470.10">
    <property type="entry name" value="ABC transporter involved in vitamin B12 uptake, BtuC"/>
    <property type="match status" value="2"/>
</dbReference>
<dbReference type="InterPro" id="IPR000522">
    <property type="entry name" value="ABC_transptr_permease_BtuC"/>
</dbReference>
<dbReference type="Pfam" id="PF01032">
    <property type="entry name" value="FecCD"/>
    <property type="match status" value="2"/>
</dbReference>
<dbReference type="Proteomes" id="UP000235828">
    <property type="component" value="Chromosome A"/>
</dbReference>
<feature type="transmembrane region" description="Helical" evidence="8">
    <location>
        <begin position="582"/>
        <end position="599"/>
    </location>
</feature>
<feature type="transmembrane region" description="Helical" evidence="8">
    <location>
        <begin position="515"/>
        <end position="537"/>
    </location>
</feature>
<evidence type="ECO:0000256" key="1">
    <source>
        <dbReference type="ARBA" id="ARBA00004651"/>
    </source>
</evidence>
<evidence type="ECO:0000256" key="6">
    <source>
        <dbReference type="ARBA" id="ARBA00022989"/>
    </source>
</evidence>
<feature type="transmembrane region" description="Helical" evidence="8">
    <location>
        <begin position="444"/>
        <end position="465"/>
    </location>
</feature>
<comment type="similarity">
    <text evidence="2">Belongs to the binding-protein-dependent transport system permease family. FecCD subfamily.</text>
</comment>
<feature type="transmembrane region" description="Helical" evidence="8">
    <location>
        <begin position="419"/>
        <end position="438"/>
    </location>
</feature>
<evidence type="ECO:0000313" key="9">
    <source>
        <dbReference type="EMBL" id="SON50081.1"/>
    </source>
</evidence>
<keyword evidence="4" id="KW-1003">Cell membrane</keyword>
<reference evidence="9 10" key="1">
    <citation type="submission" date="2017-10" db="EMBL/GenBank/DDBJ databases">
        <authorList>
            <person name="Banno H."/>
            <person name="Chua N.-H."/>
        </authorList>
    </citation>
    <scope>NUCLEOTIDE SEQUENCE [LARGE SCALE GENOMIC DNA]</scope>
    <source>
        <strain evidence="9">Vibrio tapetis CECT4600</strain>
    </source>
</reference>